<sequence>MEASPPEWKGGFRPRSSLGNGPLPNDGVDRTPTERYLYRSRSSYSVDGWSRKFHASDGRVRYMERKALGPMATNSNTFLGLPCDHKDRWHIGEYHWTGPSPTRSKPCGQKVPYYLNGYSCSSNWLLKNLMTLTYPIRENIYRLTITKLPSTGYSHLYWLTTDDQLVHPLMYAGSGAAAVSPEYESIPTLENMVSSIRCYVEGEFCWIRGFAEALRRRRHNGSQEAKEVLIDFLGFISMRIKSLTWLKRNKLFHPCIKHISIDFDSLDEFNVPFTDDFVSLCSYISSNLPNLESVILWLRITEDDFQSVLRSPLSFSWVRSFRALPVRKVDICPMLTSYQLSTRTRIFRLKGCVGARLGYFWKEHSEADGERSLLVDDVNKERGLIQHILTPGSKLWGYIDDIDDETYISLQYMEGWNSYTDDIADDAYISLQYMERWNDDQHENHLAAPLDVSKRARQLLNHLEEILLVVFFQVVAGED</sequence>
<name>W9CHG1_SCLBF</name>
<evidence type="ECO:0000313" key="3">
    <source>
        <dbReference type="Proteomes" id="UP000019487"/>
    </source>
</evidence>
<dbReference type="AlphaFoldDB" id="W9CHG1"/>
<organism evidence="2 3">
    <name type="scientific">Sclerotinia borealis (strain F-4128)</name>
    <dbReference type="NCBI Taxonomy" id="1432307"/>
    <lineage>
        <taxon>Eukaryota</taxon>
        <taxon>Fungi</taxon>
        <taxon>Dikarya</taxon>
        <taxon>Ascomycota</taxon>
        <taxon>Pezizomycotina</taxon>
        <taxon>Leotiomycetes</taxon>
        <taxon>Helotiales</taxon>
        <taxon>Sclerotiniaceae</taxon>
        <taxon>Sclerotinia</taxon>
    </lineage>
</organism>
<feature type="region of interest" description="Disordered" evidence="1">
    <location>
        <begin position="1"/>
        <end position="32"/>
    </location>
</feature>
<reference evidence="2 3" key="1">
    <citation type="journal article" date="2014" name="Genome Announc.">
        <title>Draft genome sequence of Sclerotinia borealis, a psychrophilic plant pathogenic fungus.</title>
        <authorList>
            <person name="Mardanov A.V."/>
            <person name="Beletsky A.V."/>
            <person name="Kadnikov V.V."/>
            <person name="Ignatov A.N."/>
            <person name="Ravin N.V."/>
        </authorList>
    </citation>
    <scope>NUCLEOTIDE SEQUENCE [LARGE SCALE GENOMIC DNA]</scope>
    <source>
        <strain evidence="3">F-4157</strain>
    </source>
</reference>
<keyword evidence="3" id="KW-1185">Reference proteome</keyword>
<dbReference type="EMBL" id="AYSA01000148">
    <property type="protein sequence ID" value="ESZ96197.1"/>
    <property type="molecule type" value="Genomic_DNA"/>
</dbReference>
<dbReference type="OrthoDB" id="3542967at2759"/>
<evidence type="ECO:0000313" key="2">
    <source>
        <dbReference type="EMBL" id="ESZ96197.1"/>
    </source>
</evidence>
<evidence type="ECO:0000256" key="1">
    <source>
        <dbReference type="SAM" id="MobiDB-lite"/>
    </source>
</evidence>
<dbReference type="HOGENOM" id="CLU_570060_0_0_1"/>
<comment type="caution">
    <text evidence="2">The sequence shown here is derived from an EMBL/GenBank/DDBJ whole genome shotgun (WGS) entry which is preliminary data.</text>
</comment>
<gene>
    <name evidence="2" type="ORF">SBOR_3418</name>
</gene>
<protein>
    <submittedName>
        <fullName evidence="2">Uncharacterized protein</fullName>
    </submittedName>
</protein>
<dbReference type="Proteomes" id="UP000019487">
    <property type="component" value="Unassembled WGS sequence"/>
</dbReference>
<proteinExistence type="predicted"/>
<accession>W9CHG1</accession>